<dbReference type="CDD" id="cd06850">
    <property type="entry name" value="biotinyl_domain"/>
    <property type="match status" value="1"/>
</dbReference>
<sequence>MSTVNAQMPGVFYRRPAPDKEAFVEEGVVVEVGQTIGLIEVMKTFNEIKADQSGRISKILLEDGDEVEPGQSLFEVEDA</sequence>
<dbReference type="PANTHER" id="PTHR45266">
    <property type="entry name" value="OXALOACETATE DECARBOXYLASE ALPHA CHAIN"/>
    <property type="match status" value="1"/>
</dbReference>
<reference evidence="10 11" key="1">
    <citation type="submission" date="2024-08" db="EMBL/GenBank/DDBJ databases">
        <title>Genome mining of Saccharopolyspora cebuensis PGLac3 from Nigerian medicinal plant.</title>
        <authorList>
            <person name="Ezeobiora C.E."/>
            <person name="Igbokwe N.H."/>
            <person name="Amin D.H."/>
            <person name="Mendie U.E."/>
        </authorList>
    </citation>
    <scope>NUCLEOTIDE SEQUENCE [LARGE SCALE GENOMIC DNA]</scope>
    <source>
        <strain evidence="10 11">PGLac3</strain>
    </source>
</reference>
<keyword evidence="5 8" id="KW-0443">Lipid metabolism</keyword>
<dbReference type="InterPro" id="IPR011053">
    <property type="entry name" value="Single_hybrid_motif"/>
</dbReference>
<evidence type="ECO:0000313" key="11">
    <source>
        <dbReference type="Proteomes" id="UP001564626"/>
    </source>
</evidence>
<dbReference type="PANTHER" id="PTHR45266:SF3">
    <property type="entry name" value="OXALOACETATE DECARBOXYLASE ALPHA CHAIN"/>
    <property type="match status" value="1"/>
</dbReference>
<dbReference type="Pfam" id="PF00364">
    <property type="entry name" value="Biotin_lipoyl"/>
    <property type="match status" value="1"/>
</dbReference>
<evidence type="ECO:0000256" key="5">
    <source>
        <dbReference type="ARBA" id="ARBA00023098"/>
    </source>
</evidence>
<evidence type="ECO:0000313" key="10">
    <source>
        <dbReference type="EMBL" id="MEY8040189.1"/>
    </source>
</evidence>
<evidence type="ECO:0000256" key="6">
    <source>
        <dbReference type="ARBA" id="ARBA00023160"/>
    </source>
</evidence>
<keyword evidence="4 8" id="KW-0276">Fatty acid metabolism</keyword>
<evidence type="ECO:0000256" key="4">
    <source>
        <dbReference type="ARBA" id="ARBA00022832"/>
    </source>
</evidence>
<gene>
    <name evidence="10" type="ORF">AB8O55_12365</name>
</gene>
<keyword evidence="11" id="KW-1185">Reference proteome</keyword>
<dbReference type="Proteomes" id="UP001564626">
    <property type="component" value="Unassembled WGS sequence"/>
</dbReference>
<dbReference type="InterPro" id="IPR000089">
    <property type="entry name" value="Biotin_lipoyl"/>
</dbReference>
<evidence type="ECO:0000256" key="8">
    <source>
        <dbReference type="RuleBase" id="RU364072"/>
    </source>
</evidence>
<feature type="domain" description="Lipoyl-binding" evidence="9">
    <location>
        <begin position="1"/>
        <end position="77"/>
    </location>
</feature>
<comment type="pathway">
    <text evidence="1 8">Lipid metabolism; fatty acid biosynthesis.</text>
</comment>
<name>A0ABV4CGF4_9PSEU</name>
<dbReference type="InterPro" id="IPR001882">
    <property type="entry name" value="Biotin_BS"/>
</dbReference>
<keyword evidence="3 8" id="KW-0444">Lipid biosynthesis</keyword>
<organism evidence="10 11">
    <name type="scientific">Saccharopolyspora cebuensis</name>
    <dbReference type="NCBI Taxonomy" id="418759"/>
    <lineage>
        <taxon>Bacteria</taxon>
        <taxon>Bacillati</taxon>
        <taxon>Actinomycetota</taxon>
        <taxon>Actinomycetes</taxon>
        <taxon>Pseudonocardiales</taxon>
        <taxon>Pseudonocardiaceae</taxon>
        <taxon>Saccharopolyspora</taxon>
    </lineage>
</organism>
<accession>A0ABV4CGF4</accession>
<dbReference type="EMBL" id="JBGEHV010000019">
    <property type="protein sequence ID" value="MEY8040189.1"/>
    <property type="molecule type" value="Genomic_DNA"/>
</dbReference>
<keyword evidence="7 8" id="KW-0092">Biotin</keyword>
<dbReference type="InterPro" id="IPR001249">
    <property type="entry name" value="AcCoA_biotinCC"/>
</dbReference>
<dbReference type="NCBIfam" id="NF005457">
    <property type="entry name" value="PRK07051.1"/>
    <property type="match status" value="1"/>
</dbReference>
<dbReference type="PRINTS" id="PR01071">
    <property type="entry name" value="ACOABIOTINCC"/>
</dbReference>
<evidence type="ECO:0000256" key="1">
    <source>
        <dbReference type="ARBA" id="ARBA00005194"/>
    </source>
</evidence>
<comment type="function">
    <text evidence="8">This protein is a component of the acetyl coenzyme A carboxylase complex; first, biotin carboxylase catalyzes the carboxylation of the carrier protein and then the transcarboxylase transfers the carboxyl group to form malonyl-CoA.</text>
</comment>
<dbReference type="RefSeq" id="WP_345365508.1">
    <property type="nucleotide sequence ID" value="NZ_BAABII010000016.1"/>
</dbReference>
<dbReference type="Gene3D" id="2.40.50.100">
    <property type="match status" value="1"/>
</dbReference>
<dbReference type="InterPro" id="IPR050709">
    <property type="entry name" value="Biotin_Carboxyl_Carrier/Decarb"/>
</dbReference>
<comment type="caution">
    <text evidence="10">The sequence shown here is derived from an EMBL/GenBank/DDBJ whole genome shotgun (WGS) entry which is preliminary data.</text>
</comment>
<proteinExistence type="predicted"/>
<dbReference type="SUPFAM" id="SSF51230">
    <property type="entry name" value="Single hybrid motif"/>
    <property type="match status" value="1"/>
</dbReference>
<evidence type="ECO:0000256" key="3">
    <source>
        <dbReference type="ARBA" id="ARBA00022516"/>
    </source>
</evidence>
<evidence type="ECO:0000256" key="7">
    <source>
        <dbReference type="ARBA" id="ARBA00023267"/>
    </source>
</evidence>
<evidence type="ECO:0000256" key="2">
    <source>
        <dbReference type="ARBA" id="ARBA00017562"/>
    </source>
</evidence>
<protein>
    <recommendedName>
        <fullName evidence="2 8">Biotin carboxyl carrier protein of acetyl-CoA carboxylase</fullName>
    </recommendedName>
</protein>
<dbReference type="PROSITE" id="PS50968">
    <property type="entry name" value="BIOTINYL_LIPOYL"/>
    <property type="match status" value="1"/>
</dbReference>
<keyword evidence="6 8" id="KW-0275">Fatty acid biosynthesis</keyword>
<evidence type="ECO:0000259" key="9">
    <source>
        <dbReference type="PROSITE" id="PS50968"/>
    </source>
</evidence>
<dbReference type="PROSITE" id="PS00188">
    <property type="entry name" value="BIOTIN"/>
    <property type="match status" value="1"/>
</dbReference>